<reference evidence="3 4" key="1">
    <citation type="submission" date="2016-04" db="EMBL/GenBank/DDBJ databases">
        <authorList>
            <person name="Chen L."/>
            <person name="Zhuang W."/>
            <person name="Wang G."/>
        </authorList>
    </citation>
    <scope>NUCLEOTIDE SEQUENCE [LARGE SCALE GENOMIC DNA]</scope>
    <source>
        <strain evidence="4">GR20</strain>
    </source>
</reference>
<evidence type="ECO:0000313" key="3">
    <source>
        <dbReference type="EMBL" id="OQP55470.1"/>
    </source>
</evidence>
<dbReference type="SUPFAM" id="SSF51261">
    <property type="entry name" value="Duplicated hybrid motif"/>
    <property type="match status" value="1"/>
</dbReference>
<dbReference type="InterPro" id="IPR050570">
    <property type="entry name" value="Cell_wall_metabolism_enzyme"/>
</dbReference>
<evidence type="ECO:0000313" key="4">
    <source>
        <dbReference type="Proteomes" id="UP000192277"/>
    </source>
</evidence>
<dbReference type="InterPro" id="IPR016047">
    <property type="entry name" value="M23ase_b-sheet_dom"/>
</dbReference>
<keyword evidence="1" id="KW-0732">Signal</keyword>
<dbReference type="RefSeq" id="WP_014223075.1">
    <property type="nucleotide sequence ID" value="NZ_LWBO01000001.1"/>
</dbReference>
<gene>
    <name evidence="3" type="ORF">A4D02_03940</name>
</gene>
<dbReference type="InterPro" id="IPR011055">
    <property type="entry name" value="Dup_hybrid_motif"/>
</dbReference>
<dbReference type="EMBL" id="LWBO01000001">
    <property type="protein sequence ID" value="OQP55470.1"/>
    <property type="molecule type" value="Genomic_DNA"/>
</dbReference>
<dbReference type="PANTHER" id="PTHR21666">
    <property type="entry name" value="PEPTIDASE-RELATED"/>
    <property type="match status" value="1"/>
</dbReference>
<protein>
    <submittedName>
        <fullName evidence="3">Peptidase M23</fullName>
    </submittedName>
</protein>
<evidence type="ECO:0000259" key="2">
    <source>
        <dbReference type="Pfam" id="PF01551"/>
    </source>
</evidence>
<keyword evidence="4" id="KW-1185">Reference proteome</keyword>
<name>A0ABX3P5R9_9BACT</name>
<feature type="domain" description="M23ase beta-sheet core" evidence="2">
    <location>
        <begin position="98"/>
        <end position="195"/>
    </location>
</feature>
<dbReference type="Proteomes" id="UP000192277">
    <property type="component" value="Unassembled WGS sequence"/>
</dbReference>
<sequence>MEAATFENIIRKYQYTFHRVVDFIPGKDQLLPLDFTQQNTGLTPEILGDEHVFSSYIQQKLKAANSRYGIGGYAEHRTIYSISPVFNGAQPGEEPRRLHLGVDIWGPAGTKVYAFMGGMIHSLAFNEQFGDYGATLILLHQLDGFPFYTLYGHLSARDIQTLSAGQYVSIGQTIGHFGELNENGHWPPHLHFQIILDMELKEGDYPGVCKYSEREKYLANCPDPDLILQLNRYLKT</sequence>
<comment type="caution">
    <text evidence="3">The sequence shown here is derived from an EMBL/GenBank/DDBJ whole genome shotgun (WGS) entry which is preliminary data.</text>
</comment>
<dbReference type="Gene3D" id="2.70.70.10">
    <property type="entry name" value="Glucose Permease (Domain IIA)"/>
    <property type="match status" value="1"/>
</dbReference>
<accession>A0ABX3P5R9</accession>
<dbReference type="Pfam" id="PF01551">
    <property type="entry name" value="Peptidase_M23"/>
    <property type="match status" value="1"/>
</dbReference>
<dbReference type="CDD" id="cd12797">
    <property type="entry name" value="M23_peptidase"/>
    <property type="match status" value="1"/>
</dbReference>
<dbReference type="PANTHER" id="PTHR21666:SF289">
    <property type="entry name" value="L-ALA--D-GLU ENDOPEPTIDASE"/>
    <property type="match status" value="1"/>
</dbReference>
<proteinExistence type="predicted"/>
<organism evidence="3 4">
    <name type="scientific">Niastella koreensis</name>
    <dbReference type="NCBI Taxonomy" id="354356"/>
    <lineage>
        <taxon>Bacteria</taxon>
        <taxon>Pseudomonadati</taxon>
        <taxon>Bacteroidota</taxon>
        <taxon>Chitinophagia</taxon>
        <taxon>Chitinophagales</taxon>
        <taxon>Chitinophagaceae</taxon>
        <taxon>Niastella</taxon>
    </lineage>
</organism>
<evidence type="ECO:0000256" key="1">
    <source>
        <dbReference type="ARBA" id="ARBA00022729"/>
    </source>
</evidence>